<dbReference type="InterPro" id="IPR009394">
    <property type="entry name" value="MmcB-like"/>
</dbReference>
<dbReference type="Pfam" id="PF06319">
    <property type="entry name" value="MmcB-like"/>
    <property type="match status" value="1"/>
</dbReference>
<dbReference type="RefSeq" id="WP_085881863.1">
    <property type="nucleotide sequence ID" value="NZ_FWFR01000001.1"/>
</dbReference>
<organism evidence="1 2">
    <name type="scientific">Oceanibacterium hippocampi</name>
    <dbReference type="NCBI Taxonomy" id="745714"/>
    <lineage>
        <taxon>Bacteria</taxon>
        <taxon>Pseudomonadati</taxon>
        <taxon>Pseudomonadota</taxon>
        <taxon>Alphaproteobacteria</taxon>
        <taxon>Sneathiellales</taxon>
        <taxon>Sneathiellaceae</taxon>
        <taxon>Oceanibacterium</taxon>
    </lineage>
</organism>
<reference evidence="1 2" key="1">
    <citation type="submission" date="2017-03" db="EMBL/GenBank/DDBJ databases">
        <authorList>
            <person name="Afonso C.L."/>
            <person name="Miller P.J."/>
            <person name="Scott M.A."/>
            <person name="Spackman E."/>
            <person name="Goraichik I."/>
            <person name="Dimitrov K.M."/>
            <person name="Suarez D.L."/>
            <person name="Swayne D.E."/>
        </authorList>
    </citation>
    <scope>NUCLEOTIDE SEQUENCE [LARGE SCALE GENOMIC DNA]</scope>
    <source>
        <strain evidence="1 2">CECT 7691</strain>
    </source>
</reference>
<evidence type="ECO:0008006" key="3">
    <source>
        <dbReference type="Google" id="ProtNLM"/>
    </source>
</evidence>
<dbReference type="OrthoDB" id="5194526at2"/>
<evidence type="ECO:0000313" key="2">
    <source>
        <dbReference type="Proteomes" id="UP000193200"/>
    </source>
</evidence>
<keyword evidence="2" id="KW-1185">Reference proteome</keyword>
<dbReference type="InParanoid" id="A0A1Y5RP98"/>
<dbReference type="EMBL" id="FWFR01000001">
    <property type="protein sequence ID" value="SLN21128.1"/>
    <property type="molecule type" value="Genomic_DNA"/>
</dbReference>
<gene>
    <name evidence="1" type="ORF">OCH7691_00528</name>
</gene>
<accession>A0A1Y5RP98</accession>
<dbReference type="Proteomes" id="UP000193200">
    <property type="component" value="Unassembled WGS sequence"/>
</dbReference>
<proteinExistence type="predicted"/>
<evidence type="ECO:0000313" key="1">
    <source>
        <dbReference type="EMBL" id="SLN21128.1"/>
    </source>
</evidence>
<name>A0A1Y5RP98_9PROT</name>
<sequence>MGDETTVPDWDGLGGREVAPALARAVLRLLAALGAHGIAEVPLRSGRRVDVMALDRNGAITVVEIKSSIADFRSDRKWPEYLDYCERFFFAVPAGFPVEILPAEQGLIVADRFEAAIVREAPLRVLNPARRKNLTLRFARTAAERLRQRDDPGPAFQGATLSGVQR</sequence>
<dbReference type="AlphaFoldDB" id="A0A1Y5RP98"/>
<protein>
    <recommendedName>
        <fullName evidence="3">DNA repair protein MmcB-related protein</fullName>
    </recommendedName>
</protein>